<keyword evidence="3" id="KW-1185">Reference proteome</keyword>
<evidence type="ECO:0000313" key="3">
    <source>
        <dbReference type="Proteomes" id="UP000011625"/>
    </source>
</evidence>
<dbReference type="STRING" id="1227456.C450_05530"/>
<dbReference type="Gene3D" id="3.40.50.620">
    <property type="entry name" value="HUPs"/>
    <property type="match status" value="1"/>
</dbReference>
<dbReference type="EMBL" id="AOME01000027">
    <property type="protein sequence ID" value="EMA54493.1"/>
    <property type="molecule type" value="Genomic_DNA"/>
</dbReference>
<sequence length="300" mass="33703">MSTAIPDAVDTTASRSARRVLARTPTDGEVLALVSGGHDSLSAMAVAHRSSRVDLSGIVHVNTGIGVPQTRAFIKERAETLGLDYYEVGVPCDEPGQVHEYRRPHEEYPALIRKYGLPGPGAHKYMYWNLKEKPLRRFLNERSEPITLVSGVRRGESDRRMEHVDEEGISEYLGYTTVSPLVDFTGLDVRRYRTALDLPMNPVKERLEISGECLCGAFATRGELRMIRLFYPRVYRRILCLEAMVGAHTATDDGPEKSYGEWGHNRLKDREQAARQDDQQMLLCDACESSCRGDENRDCG</sequence>
<protein>
    <submittedName>
        <fullName evidence="2">Phosphoadenosine phosphosulfate reductase</fullName>
    </submittedName>
</protein>
<comment type="caution">
    <text evidence="2">The sequence shown here is derived from an EMBL/GenBank/DDBJ whole genome shotgun (WGS) entry which is preliminary data.</text>
</comment>
<proteinExistence type="predicted"/>
<dbReference type="OrthoDB" id="350486at2157"/>
<dbReference type="SUPFAM" id="SSF52402">
    <property type="entry name" value="Adenine nucleotide alpha hydrolases-like"/>
    <property type="match status" value="1"/>
</dbReference>
<dbReference type="PANTHER" id="PTHR43196">
    <property type="entry name" value="SULFATE ADENYLYLTRANSFERASE SUBUNIT 2"/>
    <property type="match status" value="1"/>
</dbReference>
<organism evidence="2 3">
    <name type="scientific">Halococcus salifodinae DSM 8989</name>
    <dbReference type="NCBI Taxonomy" id="1227456"/>
    <lineage>
        <taxon>Archaea</taxon>
        <taxon>Methanobacteriati</taxon>
        <taxon>Methanobacteriota</taxon>
        <taxon>Stenosarchaea group</taxon>
        <taxon>Halobacteria</taxon>
        <taxon>Halobacteriales</taxon>
        <taxon>Halococcaceae</taxon>
        <taxon>Halococcus</taxon>
    </lineage>
</organism>
<accession>M0NAA4</accession>
<dbReference type="GO" id="GO:0003824">
    <property type="term" value="F:catalytic activity"/>
    <property type="evidence" value="ECO:0007669"/>
    <property type="project" value="InterPro"/>
</dbReference>
<dbReference type="RefSeq" id="WP_005041064.1">
    <property type="nucleotide sequence ID" value="NZ_AOME01000027.1"/>
</dbReference>
<name>M0NAA4_9EURY</name>
<dbReference type="InterPro" id="IPR050128">
    <property type="entry name" value="Sulfate_adenylyltrnsfr_sub2"/>
</dbReference>
<evidence type="ECO:0000313" key="2">
    <source>
        <dbReference type="EMBL" id="EMA54493.1"/>
    </source>
</evidence>
<reference evidence="2 3" key="1">
    <citation type="journal article" date="2014" name="PLoS Genet.">
        <title>Phylogenetically driven sequencing of extremely halophilic archaea reveals strategies for static and dynamic osmo-response.</title>
        <authorList>
            <person name="Becker E.A."/>
            <person name="Seitzer P.M."/>
            <person name="Tritt A."/>
            <person name="Larsen D."/>
            <person name="Krusor M."/>
            <person name="Yao A.I."/>
            <person name="Wu D."/>
            <person name="Madern D."/>
            <person name="Eisen J.A."/>
            <person name="Darling A.E."/>
            <person name="Facciotti M.T."/>
        </authorList>
    </citation>
    <scope>NUCLEOTIDE SEQUENCE [LARGE SCALE GENOMIC DNA]</scope>
    <source>
        <strain evidence="2 3">DSM 8989</strain>
    </source>
</reference>
<dbReference type="InterPro" id="IPR002500">
    <property type="entry name" value="PAPS_reduct_dom"/>
</dbReference>
<dbReference type="Pfam" id="PF01507">
    <property type="entry name" value="PAPS_reduct"/>
    <property type="match status" value="1"/>
</dbReference>
<gene>
    <name evidence="2" type="ORF">C450_05530</name>
</gene>
<evidence type="ECO:0000259" key="1">
    <source>
        <dbReference type="Pfam" id="PF01507"/>
    </source>
</evidence>
<dbReference type="InterPro" id="IPR014729">
    <property type="entry name" value="Rossmann-like_a/b/a_fold"/>
</dbReference>
<dbReference type="PANTHER" id="PTHR43196:SF2">
    <property type="entry name" value="PHOSPHOADENOSINE PHOSPHOSULFATE REDUCTASE"/>
    <property type="match status" value="1"/>
</dbReference>
<dbReference type="AlphaFoldDB" id="M0NAA4"/>
<dbReference type="PATRIC" id="fig|1227456.3.peg.1120"/>
<dbReference type="Proteomes" id="UP000011625">
    <property type="component" value="Unassembled WGS sequence"/>
</dbReference>
<feature type="domain" description="Phosphoadenosine phosphosulphate reductase" evidence="1">
    <location>
        <begin position="31"/>
        <end position="204"/>
    </location>
</feature>